<dbReference type="EMBL" id="UOFS01000024">
    <property type="protein sequence ID" value="VAW95781.1"/>
    <property type="molecule type" value="Genomic_DNA"/>
</dbReference>
<dbReference type="PANTHER" id="PTHR47017:SF1">
    <property type="entry name" value="ACYL-COA"/>
    <property type="match status" value="1"/>
</dbReference>
<dbReference type="Gene3D" id="3.40.630.30">
    <property type="match status" value="1"/>
</dbReference>
<dbReference type="PANTHER" id="PTHR47017">
    <property type="entry name" value="ACYL-COA"/>
    <property type="match status" value="1"/>
</dbReference>
<proteinExistence type="predicted"/>
<reference evidence="1" key="1">
    <citation type="submission" date="2018-06" db="EMBL/GenBank/DDBJ databases">
        <authorList>
            <person name="Zhirakovskaya E."/>
        </authorList>
    </citation>
    <scope>NUCLEOTIDE SEQUENCE</scope>
</reference>
<evidence type="ECO:0008006" key="2">
    <source>
        <dbReference type="Google" id="ProtNLM"/>
    </source>
</evidence>
<protein>
    <recommendedName>
        <fullName evidence="2">COGs COG3146</fullName>
    </recommendedName>
</protein>
<name>A0A3B0ZVL6_9ZZZZ</name>
<accession>A0A3B0ZVL6</accession>
<dbReference type="InterPro" id="IPR016181">
    <property type="entry name" value="Acyl_CoA_acyltransferase"/>
</dbReference>
<evidence type="ECO:0000313" key="1">
    <source>
        <dbReference type="EMBL" id="VAW95781.1"/>
    </source>
</evidence>
<organism evidence="1">
    <name type="scientific">hydrothermal vent metagenome</name>
    <dbReference type="NCBI Taxonomy" id="652676"/>
    <lineage>
        <taxon>unclassified sequences</taxon>
        <taxon>metagenomes</taxon>
        <taxon>ecological metagenomes</taxon>
    </lineage>
</organism>
<dbReference type="SUPFAM" id="SSF55729">
    <property type="entry name" value="Acyl-CoA N-acyltransferases (Nat)"/>
    <property type="match status" value="1"/>
</dbReference>
<gene>
    <name evidence="1" type="ORF">MNBD_GAMMA22-1865</name>
</gene>
<dbReference type="Pfam" id="PF04339">
    <property type="entry name" value="FemAB_like"/>
    <property type="match status" value="1"/>
</dbReference>
<sequence length="384" mass="44530">MSAQLEIQICGSMSEIPAWQWNTLIGTELPFLKHEYLTALENNQAVGKKFGWIPQYLVAWQVNNNEKILAGAVPMYLKFNSYGEFVFDWAWADAYTRSGLEYYPKLVIATPYNPVTGHRLLLNPAFHKNEISNILIKSVNQHATTLKVSSVHWLFPTASEMTLLKENKLMHRVGCQFHWSNKDYTSFEDYLGNMTSKNRKKINRERRRTVEQNISFELLEGDQINEEQWAIYHHFYASTFDKKGGIPTLSLNFFKEIGRTMPKNILLVLAKHQDEYVAAAFNLKDQNCLYGRHWGCIDEFHSLHFETCYYQGLEYCINNKLSGFEPGAQGEHKISRGFLPTVTWSAHSITHPEFNSVIKDFLDREEVGIIHYIDSLKSHSPFKQ</sequence>
<dbReference type="InterPro" id="IPR007434">
    <property type="entry name" value="FemAB-like"/>
</dbReference>
<dbReference type="AlphaFoldDB" id="A0A3B0ZVL6"/>